<sequence length="237" mass="24513">MPPGPQPGPPPSAGRAAATAATVGTRLGVAGRYMRSVRPPQTVAAALSALGMSTYKRATLDEEDLVDSLSEGDGYPNGLQVGARALYETPARGSQACAPVLPPPPSCLPGRGPCQPAALGSTGLHGVGGKSFNGAEVLPGDVPPLSSSAGAQILLTTCSSGYSPGGRVEAHTLPTPPELNWPNSLSQKRQVLSTEGLALGHTAHYWQNLKLSSFSTKALHPWYPPQLWAHWVVGYPI</sequence>
<organism evidence="1 2">
    <name type="scientific">Pteropus vampyrus</name>
    <name type="common">Large flying fox</name>
    <dbReference type="NCBI Taxonomy" id="132908"/>
    <lineage>
        <taxon>Eukaryota</taxon>
        <taxon>Metazoa</taxon>
        <taxon>Chordata</taxon>
        <taxon>Craniata</taxon>
        <taxon>Vertebrata</taxon>
        <taxon>Euteleostomi</taxon>
        <taxon>Mammalia</taxon>
        <taxon>Eutheria</taxon>
        <taxon>Laurasiatheria</taxon>
        <taxon>Chiroptera</taxon>
        <taxon>Yinpterochiroptera</taxon>
        <taxon>Pteropodoidea</taxon>
        <taxon>Pteropodidae</taxon>
        <taxon>Pteropodinae</taxon>
        <taxon>Pteropus</taxon>
    </lineage>
</organism>
<evidence type="ECO:0000313" key="1">
    <source>
        <dbReference type="Proteomes" id="UP000515202"/>
    </source>
</evidence>
<evidence type="ECO:0000313" key="2">
    <source>
        <dbReference type="RefSeq" id="XP_023382800.1"/>
    </source>
</evidence>
<accession>A0A6P6C6L7</accession>
<gene>
    <name evidence="2" type="primary">LOC111735521</name>
</gene>
<feature type="non-terminal residue" evidence="2">
    <location>
        <position position="237"/>
    </location>
</feature>
<name>A0A6P6C6L7_PTEVA</name>
<dbReference type="RefSeq" id="XP_023382800.1">
    <property type="nucleotide sequence ID" value="XM_023527032.1"/>
</dbReference>
<dbReference type="Proteomes" id="UP000515202">
    <property type="component" value="Unplaced"/>
</dbReference>
<protein>
    <submittedName>
        <fullName evidence="2">Uncharacterized protein LOC111735521</fullName>
    </submittedName>
</protein>
<dbReference type="AlphaFoldDB" id="A0A6P6C6L7"/>
<dbReference type="GeneID" id="111735521"/>
<proteinExistence type="predicted"/>
<keyword evidence="1" id="KW-1185">Reference proteome</keyword>
<reference evidence="2" key="1">
    <citation type="submission" date="2025-08" db="UniProtKB">
        <authorList>
            <consortium name="RefSeq"/>
        </authorList>
    </citation>
    <scope>IDENTIFICATION</scope>
    <source>
        <tissue evidence="2">Kidney</tissue>
    </source>
</reference>
<dbReference type="KEGG" id="pvp:111735521"/>